<dbReference type="RefSeq" id="XP_014178553.1">
    <property type="nucleotide sequence ID" value="XM_014323078.1"/>
</dbReference>
<dbReference type="InterPro" id="IPR001810">
    <property type="entry name" value="F-box_dom"/>
</dbReference>
<dbReference type="HOGENOM" id="CLU_337763_0_0_1"/>
<evidence type="ECO:0000313" key="3">
    <source>
        <dbReference type="EMBL" id="EJT46545.1"/>
    </source>
</evidence>
<protein>
    <recommendedName>
        <fullName evidence="2">F-box domain-containing protein</fullName>
    </recommendedName>
</protein>
<dbReference type="Pfam" id="PF00646">
    <property type="entry name" value="F-box"/>
    <property type="match status" value="1"/>
</dbReference>
<evidence type="ECO:0000313" key="4">
    <source>
        <dbReference type="Proteomes" id="UP000002748"/>
    </source>
</evidence>
<reference evidence="3 4" key="1">
    <citation type="journal article" date="2012" name="Eukaryot. Cell">
        <title>Draft genome sequence of CBS 2479, the standard type strain of Trichosporon asahii.</title>
        <authorList>
            <person name="Yang R.Y."/>
            <person name="Li H.T."/>
            <person name="Zhu H."/>
            <person name="Zhou G.P."/>
            <person name="Wang M."/>
            <person name="Wang L."/>
        </authorList>
    </citation>
    <scope>NUCLEOTIDE SEQUENCE [LARGE SCALE GENOMIC DNA]</scope>
    <source>
        <strain evidence="4">ATCC 90039 / CBS 2479 / JCM 2466 / KCTC 7840 / NCYC 2677 / UAMH 7654</strain>
    </source>
</reference>
<proteinExistence type="predicted"/>
<dbReference type="VEuPathDB" id="FungiDB:A1Q1_04840"/>
<name>J4U826_TRIAS</name>
<feature type="domain" description="F-box" evidence="2">
    <location>
        <begin position="490"/>
        <end position="529"/>
    </location>
</feature>
<feature type="region of interest" description="Disordered" evidence="1">
    <location>
        <begin position="441"/>
        <end position="465"/>
    </location>
</feature>
<feature type="region of interest" description="Disordered" evidence="1">
    <location>
        <begin position="357"/>
        <end position="381"/>
    </location>
</feature>
<comment type="caution">
    <text evidence="3">The sequence shown here is derived from an EMBL/GenBank/DDBJ whole genome shotgun (WGS) entry which is preliminary data.</text>
</comment>
<feature type="compositionally biased region" description="Acidic residues" evidence="1">
    <location>
        <begin position="360"/>
        <end position="379"/>
    </location>
</feature>
<dbReference type="KEGG" id="tasa:A1Q1_04840"/>
<feature type="compositionally biased region" description="Basic and acidic residues" evidence="1">
    <location>
        <begin position="441"/>
        <end position="457"/>
    </location>
</feature>
<sequence length="843" mass="95890">MVPSGGNYGWCALATHERQHVNLTHLPPRSSFLTLFHSLHPPFTMRKPRSLYYPHIVDTIFDHAPLASLLVMRCANKVWREKADRRIAYHLVVKGDSTPFEVHAGLVGERLMTVTEENMARAKEIQPSWAKFVRVIDIGATSCHKEVCRLLSAWKVDESYETIRYVDGPPVFDKYSKLNKQPKRVVFLRSYTVTGHFEEDNHKTMDRLIYSERFIGKPGRSGGSVILHQDQPAAYVPESPFEHHSLITPCFRSYPLVVILHGWREPVTGPEAVAGDIELAFQGNLGHVFKIIKQNVRSRVPKLTIGRDLDGDPVTIVGMETLSPSSVGLKEEDLDGKTLQQVLCDLLQKEWDELMGYGASEEEDSNRDSESDGTDEDENSTVNSYLLIRKAMRKHRPPLQIAFKTLEEWRATRNLSDYEIETSPVLSVRRNYWSLRKPVVDRPPPRRRHSIDGEPSSRKPARNMFLSPLPPDVRRRLLENFNLLLDAACYPHIIDVIFAQSSLSSLLVLRRVSKSFRTLADQRIAFHLILRGNKLPIEIHSGLLGHRIATIDLNNFGLAVRDRFPWAGTASVLDIDATGDLKELSLLLLAWDLKELKILRVVKGAPNYLHENLGLPKSERAVYFSADFKISPDPLTFLRHSLFFSSTVVINKTAPTRVATAPRRYELSPFCWASYIVVIIKKWETPITPPDKVKGSLRAALEGNMGETFHILSAATKSFMPSVLVVGLETLSPGAMGLHAHELRGKSLQDGLRSILKEEWEKERKAEWDGLKRFRTQAGLAAPDRSLLESKKFRFKTLTVEEYRRAIGEGEWEIETSEEVRFVNRSEGRRLHDRFFPNANTLF</sequence>
<feature type="domain" description="F-box" evidence="2">
    <location>
        <begin position="53"/>
        <end position="92"/>
    </location>
</feature>
<organism evidence="3 4">
    <name type="scientific">Trichosporon asahii var. asahii (strain ATCC 90039 / CBS 2479 / JCM 2466 / KCTC 7840 / NBRC 103889/ NCYC 2677 / UAMH 7654)</name>
    <name type="common">Yeast</name>
    <dbReference type="NCBI Taxonomy" id="1186058"/>
    <lineage>
        <taxon>Eukaryota</taxon>
        <taxon>Fungi</taxon>
        <taxon>Dikarya</taxon>
        <taxon>Basidiomycota</taxon>
        <taxon>Agaricomycotina</taxon>
        <taxon>Tremellomycetes</taxon>
        <taxon>Trichosporonales</taxon>
        <taxon>Trichosporonaceae</taxon>
        <taxon>Trichosporon</taxon>
    </lineage>
</organism>
<evidence type="ECO:0000259" key="2">
    <source>
        <dbReference type="SMART" id="SM00256"/>
    </source>
</evidence>
<gene>
    <name evidence="3" type="ORF">A1Q1_04840</name>
</gene>
<dbReference type="Proteomes" id="UP000002748">
    <property type="component" value="Unassembled WGS sequence"/>
</dbReference>
<accession>J4U826</accession>
<dbReference type="GeneID" id="25988352"/>
<dbReference type="EMBL" id="ALBS01000284">
    <property type="protein sequence ID" value="EJT46545.1"/>
    <property type="molecule type" value="Genomic_DNA"/>
</dbReference>
<evidence type="ECO:0000256" key="1">
    <source>
        <dbReference type="SAM" id="MobiDB-lite"/>
    </source>
</evidence>
<dbReference type="SMART" id="SM00256">
    <property type="entry name" value="FBOX"/>
    <property type="match status" value="2"/>
</dbReference>
<dbReference type="AlphaFoldDB" id="J4U826"/>